<dbReference type="InterPro" id="IPR036388">
    <property type="entry name" value="WH-like_DNA-bd_sf"/>
</dbReference>
<protein>
    <submittedName>
        <fullName evidence="6">PRD domain-containing protein</fullName>
    </submittedName>
</protein>
<dbReference type="InterPro" id="IPR036634">
    <property type="entry name" value="PRD_sf"/>
</dbReference>
<keyword evidence="3" id="KW-0804">Transcription</keyword>
<dbReference type="InterPro" id="IPR036390">
    <property type="entry name" value="WH_DNA-bd_sf"/>
</dbReference>
<evidence type="ECO:0000256" key="1">
    <source>
        <dbReference type="ARBA" id="ARBA00022737"/>
    </source>
</evidence>
<evidence type="ECO:0000259" key="5">
    <source>
        <dbReference type="PROSITE" id="PS51372"/>
    </source>
</evidence>
<evidence type="ECO:0000313" key="7">
    <source>
        <dbReference type="Proteomes" id="UP000238358"/>
    </source>
</evidence>
<dbReference type="RefSeq" id="WP_027895505.1">
    <property type="nucleotide sequence ID" value="NZ_CAUBJK010000026.1"/>
</dbReference>
<dbReference type="EMBL" id="CP027569">
    <property type="protein sequence ID" value="AVO27321.1"/>
    <property type="molecule type" value="Genomic_DNA"/>
</dbReference>
<dbReference type="PANTHER" id="PTHR30185">
    <property type="entry name" value="CRYPTIC BETA-GLUCOSIDE BGL OPERON ANTITERMINATOR"/>
    <property type="match status" value="1"/>
</dbReference>
<dbReference type="Gene3D" id="3.40.930.10">
    <property type="entry name" value="Mannitol-specific EII, Chain A"/>
    <property type="match status" value="1"/>
</dbReference>
<dbReference type="Gene3D" id="1.10.10.10">
    <property type="entry name" value="Winged helix-like DNA-binding domain superfamily/Winged helix DNA-binding domain"/>
    <property type="match status" value="1"/>
</dbReference>
<dbReference type="SUPFAM" id="SSF55804">
    <property type="entry name" value="Phoshotransferase/anion transport protein"/>
    <property type="match status" value="1"/>
</dbReference>
<sequence>MDFTPRMQQILQRLLSETDFVSEQTLADDLGISKRTVQRELDGTTGALASYGLQLQRKKKAGLMLIGPEKEKERLAASLQTASAMDFTDKQNRRRYLLFEILRDRTPKKLFYYSQLLGVSEATAASDLEALAPWLQKNNLSVLKKQGYGVVLTGSEKDYREAMRRFISETTSAEDFKDLHDGQEALTKAVMNVTDKGIYKLLNSHTIQRVYTVLQKLHEEKIAHFTDAAKIGLVIHIAIAIERVASGQLQEEPAVPPAIPDDEDSTLARRILKGMEEEFQLPMPSIEISYLLLHIKGAKIRYNGSPWQGPDGLDEPALLVIIDKMIEAFDPQYAYDLRCDDEFIRGLFVHLQPTIVRLKHHLNIINPLLDDIRQEYASVFQKSRRAATILAEALDTTVSEEEIGYLTIHFGAALERLKGKKVFTRKVIIGIVCASGFGLARLMMTRLQNKLPSYVELHTYGKDGLTESVLQETDFFISTLPLQIPGADVLRTSPLITGSELQHILGKIDTYSHIRKAPDLVTPSGETFLSALDRTHLLAREMAGLLRHYQQFTVPASSTFAQVVHTLAAAATKGEEDTALLFDAIIRRECLNSQIFPDQGFALLHCRTQTIRQSLFYTCVPDGPSFEDDYFKGIATVLLLIMPEDEYRQVHTDVLGFISSSLVSDDAFYQAILGHDPEKIRCHLQRILKTYFESALSL</sequence>
<dbReference type="Gene3D" id="3.40.50.2300">
    <property type="match status" value="1"/>
</dbReference>
<dbReference type="Pfam" id="PF00359">
    <property type="entry name" value="PTS_EIIA_2"/>
    <property type="match status" value="1"/>
</dbReference>
<evidence type="ECO:0000256" key="2">
    <source>
        <dbReference type="ARBA" id="ARBA00023015"/>
    </source>
</evidence>
<dbReference type="InterPro" id="IPR013196">
    <property type="entry name" value="HTH_11"/>
</dbReference>
<dbReference type="InterPro" id="IPR016152">
    <property type="entry name" value="PTrfase/Anion_transptr"/>
</dbReference>
<dbReference type="Proteomes" id="UP000238358">
    <property type="component" value="Chromosome"/>
</dbReference>
<dbReference type="SUPFAM" id="SSF63520">
    <property type="entry name" value="PTS-regulatory domain, PRD"/>
    <property type="match status" value="2"/>
</dbReference>
<evidence type="ECO:0000259" key="4">
    <source>
        <dbReference type="PROSITE" id="PS51094"/>
    </source>
</evidence>
<name>A0A2S0M775_MEGEL</name>
<dbReference type="AlphaFoldDB" id="A0A2S0M775"/>
<keyword evidence="2" id="KW-0805">Transcription regulation</keyword>
<dbReference type="PANTHER" id="PTHR30185:SF18">
    <property type="entry name" value="TRANSCRIPTIONAL REGULATOR MTLR"/>
    <property type="match status" value="1"/>
</dbReference>
<dbReference type="PROSITE" id="PS51372">
    <property type="entry name" value="PRD_2"/>
    <property type="match status" value="2"/>
</dbReference>
<feature type="domain" description="PTS EIIA type-2" evidence="4">
    <location>
        <begin position="544"/>
        <end position="691"/>
    </location>
</feature>
<dbReference type="SUPFAM" id="SSF46785">
    <property type="entry name" value="Winged helix' DNA-binding domain"/>
    <property type="match status" value="1"/>
</dbReference>
<evidence type="ECO:0000313" key="6">
    <source>
        <dbReference type="EMBL" id="AVO27321.1"/>
    </source>
</evidence>
<keyword evidence="1" id="KW-0677">Repeat</keyword>
<gene>
    <name evidence="6" type="ORF">C6Y28_06735</name>
</gene>
<dbReference type="Gene3D" id="1.10.1790.10">
    <property type="entry name" value="PRD domain"/>
    <property type="match status" value="2"/>
</dbReference>
<proteinExistence type="predicted"/>
<dbReference type="PROSITE" id="PS51094">
    <property type="entry name" value="PTS_EIIA_TYPE_2"/>
    <property type="match status" value="1"/>
</dbReference>
<feature type="domain" description="PRD" evidence="5">
    <location>
        <begin position="313"/>
        <end position="420"/>
    </location>
</feature>
<dbReference type="InterPro" id="IPR002178">
    <property type="entry name" value="PTS_EIIA_type-2_dom"/>
</dbReference>
<feature type="domain" description="PRD" evidence="5">
    <location>
        <begin position="198"/>
        <end position="305"/>
    </location>
</feature>
<dbReference type="InterPro" id="IPR011608">
    <property type="entry name" value="PRD"/>
</dbReference>
<dbReference type="CDD" id="cd05568">
    <property type="entry name" value="PTS_IIB_bgl_like"/>
    <property type="match status" value="1"/>
</dbReference>
<organism evidence="6 7">
    <name type="scientific">Megasphaera elsdenii</name>
    <dbReference type="NCBI Taxonomy" id="907"/>
    <lineage>
        <taxon>Bacteria</taxon>
        <taxon>Bacillati</taxon>
        <taxon>Bacillota</taxon>
        <taxon>Negativicutes</taxon>
        <taxon>Veillonellales</taxon>
        <taxon>Veillonellaceae</taxon>
        <taxon>Megasphaera</taxon>
    </lineage>
</organism>
<accession>A0A2S0M775</accession>
<dbReference type="Pfam" id="PF00874">
    <property type="entry name" value="PRD"/>
    <property type="match status" value="2"/>
</dbReference>
<dbReference type="OrthoDB" id="1624805at2"/>
<reference evidence="6 7" key="1">
    <citation type="journal article" date="2018" name="Genome Announc.">
        <title>Complete genomes of two Megasphaera elsdenii strains, NCIMB 702410 and ATCC 25940.</title>
        <authorList>
            <person name="Hatmaker E.A."/>
            <person name="O'Dell K."/>
            <person name="Riley L.A."/>
            <person name="Klingeman D.M."/>
            <person name="Guss A.M."/>
        </authorList>
    </citation>
    <scope>NUCLEOTIDE SEQUENCE [LARGE SCALE GENOMIC DNA]</scope>
    <source>
        <strain evidence="6 7">NCIMB702410</strain>
    </source>
</reference>
<dbReference type="InterPro" id="IPR050661">
    <property type="entry name" value="BglG_antiterminators"/>
</dbReference>
<dbReference type="GO" id="GO:0006355">
    <property type="term" value="P:regulation of DNA-templated transcription"/>
    <property type="evidence" value="ECO:0007669"/>
    <property type="project" value="InterPro"/>
</dbReference>
<evidence type="ECO:0000256" key="3">
    <source>
        <dbReference type="ARBA" id="ARBA00023163"/>
    </source>
</evidence>
<dbReference type="Pfam" id="PF08279">
    <property type="entry name" value="HTH_11"/>
    <property type="match status" value="1"/>
</dbReference>